<name>A0ABD2P2Q0_9CUCU</name>
<reference evidence="1 2" key="1">
    <citation type="journal article" date="2021" name="BMC Biol.">
        <title>Horizontally acquired antibacterial genes associated with adaptive radiation of ladybird beetles.</title>
        <authorList>
            <person name="Li H.S."/>
            <person name="Tang X.F."/>
            <person name="Huang Y.H."/>
            <person name="Xu Z.Y."/>
            <person name="Chen M.L."/>
            <person name="Du X.Y."/>
            <person name="Qiu B.Y."/>
            <person name="Chen P.T."/>
            <person name="Zhang W."/>
            <person name="Slipinski A."/>
            <person name="Escalona H.E."/>
            <person name="Waterhouse R.M."/>
            <person name="Zwick A."/>
            <person name="Pang H."/>
        </authorList>
    </citation>
    <scope>NUCLEOTIDE SEQUENCE [LARGE SCALE GENOMIC DNA]</scope>
    <source>
        <strain evidence="1">SYSU2018</strain>
    </source>
</reference>
<organism evidence="1 2">
    <name type="scientific">Cryptolaemus montrouzieri</name>
    <dbReference type="NCBI Taxonomy" id="559131"/>
    <lineage>
        <taxon>Eukaryota</taxon>
        <taxon>Metazoa</taxon>
        <taxon>Ecdysozoa</taxon>
        <taxon>Arthropoda</taxon>
        <taxon>Hexapoda</taxon>
        <taxon>Insecta</taxon>
        <taxon>Pterygota</taxon>
        <taxon>Neoptera</taxon>
        <taxon>Endopterygota</taxon>
        <taxon>Coleoptera</taxon>
        <taxon>Polyphaga</taxon>
        <taxon>Cucujiformia</taxon>
        <taxon>Coccinelloidea</taxon>
        <taxon>Coccinellidae</taxon>
        <taxon>Scymninae</taxon>
        <taxon>Scymnini</taxon>
        <taxon>Cryptolaemus</taxon>
    </lineage>
</organism>
<proteinExistence type="predicted"/>
<dbReference type="Proteomes" id="UP001516400">
    <property type="component" value="Unassembled WGS sequence"/>
</dbReference>
<gene>
    <name evidence="1" type="ORF">HHI36_019108</name>
</gene>
<evidence type="ECO:0000313" key="2">
    <source>
        <dbReference type="Proteomes" id="UP001516400"/>
    </source>
</evidence>
<accession>A0ABD2P2Q0</accession>
<keyword evidence="2" id="KW-1185">Reference proteome</keyword>
<sequence>MSSTFDPVAETILPSDALATAIISETCESKPPVSVASSVLFQGSNKTSEDVNMKSDSYTNFTLESETEPLKVSSALDPDGISISVAHQPKIDALLKKHFQK</sequence>
<dbReference type="AlphaFoldDB" id="A0ABD2P2Q0"/>
<dbReference type="EMBL" id="JABFTP020000165">
    <property type="protein sequence ID" value="KAL3284979.1"/>
    <property type="molecule type" value="Genomic_DNA"/>
</dbReference>
<comment type="caution">
    <text evidence="1">The sequence shown here is derived from an EMBL/GenBank/DDBJ whole genome shotgun (WGS) entry which is preliminary data.</text>
</comment>
<protein>
    <submittedName>
        <fullName evidence="1">Uncharacterized protein</fullName>
    </submittedName>
</protein>
<evidence type="ECO:0000313" key="1">
    <source>
        <dbReference type="EMBL" id="KAL3284979.1"/>
    </source>
</evidence>